<sequence>MKDKTIKIDLSKIANTALQEKVDKELEKVLENILDLNTEAKATRKVTITLTMSTDDERTVVKTGMEVKSTLAPQKGVATTVIVGRDDTGKIHANELKSGIPGQTYFDDNGDMRTDTGDLIEKVEQQEKSKIIDYNQKKAGN</sequence>
<proteinExistence type="predicted"/>
<dbReference type="EMBL" id="NCUC01000011">
    <property type="protein sequence ID" value="ORO39932.1"/>
    <property type="molecule type" value="Genomic_DNA"/>
</dbReference>
<accession>A0A1X1G008</accession>
<gene>
    <name evidence="1" type="ORF">B7729_02985</name>
</gene>
<evidence type="ECO:0000313" key="1">
    <source>
        <dbReference type="EMBL" id="ORO39932.1"/>
    </source>
</evidence>
<reference evidence="1 2" key="1">
    <citation type="journal article" date="2016" name="Eur. J. Clin. Microbiol. Infect. Dis.">
        <title>Whole genome sequencing as a tool for phylogenetic analysis of clinical strains of Mitis group streptococci.</title>
        <authorList>
            <person name="Rasmussen L.H."/>
            <person name="Dargis R."/>
            <person name="Hojholt K."/>
            <person name="Christensen J.J."/>
            <person name="Skovgaard O."/>
            <person name="Justesen U.S."/>
            <person name="Rosenvinge F.S."/>
            <person name="Moser C."/>
            <person name="Lukjancenko O."/>
            <person name="Rasmussen S."/>
            <person name="Nielsen X.C."/>
        </authorList>
    </citation>
    <scope>NUCLEOTIDE SEQUENCE [LARGE SCALE GENOMIC DNA]</scope>
    <source>
        <strain evidence="1 2">OD_348934_12</strain>
    </source>
</reference>
<evidence type="ECO:0008006" key="3">
    <source>
        <dbReference type="Google" id="ProtNLM"/>
    </source>
</evidence>
<dbReference type="RefSeq" id="WP_084938806.1">
    <property type="nucleotide sequence ID" value="NZ_NCUC01000011.1"/>
</dbReference>
<name>A0A1X1G008_STROR</name>
<evidence type="ECO:0000313" key="2">
    <source>
        <dbReference type="Proteomes" id="UP000193538"/>
    </source>
</evidence>
<protein>
    <recommendedName>
        <fullName evidence="3">Phage protein</fullName>
    </recommendedName>
</protein>
<dbReference type="AlphaFoldDB" id="A0A1X1G008"/>
<dbReference type="Proteomes" id="UP000193538">
    <property type="component" value="Unassembled WGS sequence"/>
</dbReference>
<organism evidence="1 2">
    <name type="scientific">Streptococcus oralis subsp. tigurinus</name>
    <dbReference type="NCBI Taxonomy" id="1077464"/>
    <lineage>
        <taxon>Bacteria</taxon>
        <taxon>Bacillati</taxon>
        <taxon>Bacillota</taxon>
        <taxon>Bacilli</taxon>
        <taxon>Lactobacillales</taxon>
        <taxon>Streptococcaceae</taxon>
        <taxon>Streptococcus</taxon>
    </lineage>
</organism>
<comment type="caution">
    <text evidence="1">The sequence shown here is derived from an EMBL/GenBank/DDBJ whole genome shotgun (WGS) entry which is preliminary data.</text>
</comment>